<reference evidence="6 7" key="1">
    <citation type="submission" date="2020-01" db="EMBL/GenBank/DDBJ databases">
        <title>Draft genome assembly of Ensifer adhaerens T173.</title>
        <authorList>
            <person name="Craig J.E."/>
            <person name="Stinchcombe J.R."/>
        </authorList>
    </citation>
    <scope>NUCLEOTIDE SEQUENCE [LARGE SCALE GENOMIC DNA]</scope>
    <source>
        <strain evidence="6 7">T173</strain>
    </source>
</reference>
<dbReference type="InterPro" id="IPR036908">
    <property type="entry name" value="RlpA-like_sf"/>
</dbReference>
<comment type="caution">
    <text evidence="6">The sequence shown here is derived from an EMBL/GenBank/DDBJ whole genome shotgun (WGS) entry which is preliminary data.</text>
</comment>
<accession>A0AAW4FVV7</accession>
<dbReference type="Pfam" id="PF03330">
    <property type="entry name" value="DPBB_1"/>
    <property type="match status" value="1"/>
</dbReference>
<keyword evidence="3" id="KW-0732">Signal</keyword>
<gene>
    <name evidence="3" type="primary">rlpA</name>
    <name evidence="6" type="ORF">GFB56_32370</name>
</gene>
<organism evidence="6 7">
    <name type="scientific">Ensifer canadensis</name>
    <dbReference type="NCBI Taxonomy" id="555315"/>
    <lineage>
        <taxon>Bacteria</taxon>
        <taxon>Pseudomonadati</taxon>
        <taxon>Pseudomonadota</taxon>
        <taxon>Alphaproteobacteria</taxon>
        <taxon>Hyphomicrobiales</taxon>
        <taxon>Rhizobiaceae</taxon>
        <taxon>Sinorhizobium/Ensifer group</taxon>
        <taxon>Ensifer</taxon>
    </lineage>
</organism>
<dbReference type="NCBIfam" id="TIGR00413">
    <property type="entry name" value="rlpA"/>
    <property type="match status" value="1"/>
</dbReference>
<dbReference type="InterPro" id="IPR034718">
    <property type="entry name" value="RlpA"/>
</dbReference>
<dbReference type="HAMAP" id="MF_02071">
    <property type="entry name" value="RlpA"/>
    <property type="match status" value="1"/>
</dbReference>
<evidence type="ECO:0000313" key="6">
    <source>
        <dbReference type="EMBL" id="MBM3095420.1"/>
    </source>
</evidence>
<evidence type="ECO:0000256" key="4">
    <source>
        <dbReference type="RuleBase" id="RU003495"/>
    </source>
</evidence>
<evidence type="ECO:0000259" key="5">
    <source>
        <dbReference type="Pfam" id="PF03330"/>
    </source>
</evidence>
<dbReference type="RefSeq" id="WP_203529776.1">
    <property type="nucleotide sequence ID" value="NZ_CP083371.1"/>
</dbReference>
<dbReference type="Proteomes" id="UP000744980">
    <property type="component" value="Unassembled WGS sequence"/>
</dbReference>
<dbReference type="PANTHER" id="PTHR34183">
    <property type="entry name" value="ENDOLYTIC PEPTIDOGLYCAN TRANSGLYCOSYLASE RLPA"/>
    <property type="match status" value="1"/>
</dbReference>
<dbReference type="SUPFAM" id="SSF50685">
    <property type="entry name" value="Barwin-like endoglucanases"/>
    <property type="match status" value="1"/>
</dbReference>
<comment type="function">
    <text evidence="3">Lytic transglycosylase with a strong preference for naked glycan strands that lack stem peptides.</text>
</comment>
<keyword evidence="2 3" id="KW-0961">Cell wall biogenesis/degradation</keyword>
<dbReference type="AlphaFoldDB" id="A0AAW4FVV7"/>
<dbReference type="PANTHER" id="PTHR34183:SF1">
    <property type="entry name" value="ENDOLYTIC PEPTIDOGLYCAN TRANSGLYCOSYLASE RLPA"/>
    <property type="match status" value="1"/>
</dbReference>
<dbReference type="GO" id="GO:0071555">
    <property type="term" value="P:cell wall organization"/>
    <property type="evidence" value="ECO:0007669"/>
    <property type="project" value="UniProtKB-KW"/>
</dbReference>
<dbReference type="InterPro" id="IPR009009">
    <property type="entry name" value="RlpA-like_DPBB"/>
</dbReference>
<evidence type="ECO:0000313" key="7">
    <source>
        <dbReference type="Proteomes" id="UP000744980"/>
    </source>
</evidence>
<proteinExistence type="inferred from homology"/>
<dbReference type="EC" id="4.2.2.-" evidence="3"/>
<dbReference type="GO" id="GO:0008932">
    <property type="term" value="F:lytic endotransglycosylase activity"/>
    <property type="evidence" value="ECO:0007669"/>
    <property type="project" value="UniProtKB-UniRule"/>
</dbReference>
<dbReference type="Gene3D" id="2.40.40.10">
    <property type="entry name" value="RlpA-like domain"/>
    <property type="match status" value="1"/>
</dbReference>
<keyword evidence="7" id="KW-1185">Reference proteome</keyword>
<name>A0AAW4FVV7_9HYPH</name>
<dbReference type="InterPro" id="IPR012997">
    <property type="entry name" value="RplA"/>
</dbReference>
<evidence type="ECO:0000256" key="2">
    <source>
        <dbReference type="ARBA" id="ARBA00023316"/>
    </source>
</evidence>
<feature type="domain" description="RlpA-like protein double-psi beta-barrel" evidence="5">
    <location>
        <begin position="92"/>
        <end position="180"/>
    </location>
</feature>
<evidence type="ECO:0000256" key="1">
    <source>
        <dbReference type="ARBA" id="ARBA00023239"/>
    </source>
</evidence>
<sequence precursor="true">MVIDVRAAVKGLRWLAITMVCASCATCTSTQAPHKNRSNGYTSEIVHGVKASTRGAYGKNIRKGGGRYMVGKPYVVKGKRYYPKEDPNYDKKGVASWYSPAFRGRRTANGEIYDPDHLSAAHPTLPLPSYVRVTNLENGSSLIVRVNDRGPFHRGRIIDVSSKAAELLDLKPRGTGAVQVQYVGRARLGGQDMPYLMASFVKKGDRFPAVNPDPQIATGLLVASKQAKGDHSRSDGQPLWPMLPEIGHVTFERPSEYAWAGGLGGDADVKYCLDKDIDFGARDMCEIQVIPLPSWDRDRRLIGVISIRRRRSRCLAHQQRVNVVGSGQADNIRASRS</sequence>
<dbReference type="CDD" id="cd22268">
    <property type="entry name" value="DPBB_RlpA-like"/>
    <property type="match status" value="1"/>
</dbReference>
<keyword evidence="1 3" id="KW-0456">Lyase</keyword>
<dbReference type="GO" id="GO:0000270">
    <property type="term" value="P:peptidoglycan metabolic process"/>
    <property type="evidence" value="ECO:0007669"/>
    <property type="project" value="UniProtKB-UniRule"/>
</dbReference>
<dbReference type="EMBL" id="WXFA01000045">
    <property type="protein sequence ID" value="MBM3095420.1"/>
    <property type="molecule type" value="Genomic_DNA"/>
</dbReference>
<protein>
    <recommendedName>
        <fullName evidence="3">Endolytic peptidoglycan transglycosylase RlpA</fullName>
        <ecNumber evidence="3">4.2.2.-</ecNumber>
    </recommendedName>
</protein>
<comment type="similarity">
    <text evidence="3 4">Belongs to the RlpA family.</text>
</comment>
<feature type="signal peptide" evidence="3">
    <location>
        <begin position="1"/>
        <end position="22"/>
    </location>
</feature>
<evidence type="ECO:0000256" key="3">
    <source>
        <dbReference type="HAMAP-Rule" id="MF_02071"/>
    </source>
</evidence>
<feature type="chain" id="PRO_5043071512" description="Endolytic peptidoglycan transglycosylase RlpA" evidence="3">
    <location>
        <begin position="23"/>
        <end position="337"/>
    </location>
</feature>